<dbReference type="Gene3D" id="3.40.50.150">
    <property type="entry name" value="Vaccinia Virus protein VP39"/>
    <property type="match status" value="1"/>
</dbReference>
<evidence type="ECO:0000313" key="1">
    <source>
        <dbReference type="Proteomes" id="UP000694865"/>
    </source>
</evidence>
<dbReference type="PANTHER" id="PTHR43861:SF1">
    <property type="entry name" value="TRANS-ACONITATE 2-METHYLTRANSFERASE"/>
    <property type="match status" value="1"/>
</dbReference>
<reference evidence="2" key="1">
    <citation type="submission" date="2025-08" db="UniProtKB">
        <authorList>
            <consortium name="RefSeq"/>
        </authorList>
    </citation>
    <scope>IDENTIFICATION</scope>
    <source>
        <tissue evidence="2">Testes</tissue>
    </source>
</reference>
<dbReference type="CDD" id="cd02440">
    <property type="entry name" value="AdoMet_MTases"/>
    <property type="match status" value="1"/>
</dbReference>
<dbReference type="InterPro" id="IPR029063">
    <property type="entry name" value="SAM-dependent_MTases_sf"/>
</dbReference>
<name>A0ABM0GP90_SACKO</name>
<accession>A0ABM0GP90</accession>
<dbReference type="Pfam" id="PF13489">
    <property type="entry name" value="Methyltransf_23"/>
    <property type="match status" value="1"/>
</dbReference>
<gene>
    <name evidence="2" type="primary">LOC100369514</name>
</gene>
<proteinExistence type="predicted"/>
<dbReference type="SUPFAM" id="SSF53335">
    <property type="entry name" value="S-adenosyl-L-methionine-dependent methyltransferases"/>
    <property type="match status" value="1"/>
</dbReference>
<keyword evidence="1" id="KW-1185">Reference proteome</keyword>
<organism evidence="1 2">
    <name type="scientific">Saccoglossus kowalevskii</name>
    <name type="common">Acorn worm</name>
    <dbReference type="NCBI Taxonomy" id="10224"/>
    <lineage>
        <taxon>Eukaryota</taxon>
        <taxon>Metazoa</taxon>
        <taxon>Hemichordata</taxon>
        <taxon>Enteropneusta</taxon>
        <taxon>Harrimaniidae</taxon>
        <taxon>Saccoglossus</taxon>
    </lineage>
</organism>
<dbReference type="GeneID" id="100369514"/>
<evidence type="ECO:0000313" key="2">
    <source>
        <dbReference type="RefSeq" id="XP_002734310.1"/>
    </source>
</evidence>
<protein>
    <submittedName>
        <fullName evidence="2">Uncharacterized methyltransferase C70.08c-like</fullName>
    </submittedName>
</protein>
<dbReference type="Proteomes" id="UP000694865">
    <property type="component" value="Unplaced"/>
</dbReference>
<dbReference type="PANTHER" id="PTHR43861">
    <property type="entry name" value="TRANS-ACONITATE 2-METHYLTRANSFERASE-RELATED"/>
    <property type="match status" value="1"/>
</dbReference>
<dbReference type="RefSeq" id="XP_002734310.1">
    <property type="nucleotide sequence ID" value="XM_002734264.2"/>
</dbReference>
<sequence length="264" mass="30239">MNPEEFRSFSTYRKPYVTEAVNEVVTRMPINSTDCLLDVGCGSGDFIKALVGEQQLRQVIALDINQGMIDTAKEMNSDPRIQYIVADAGNADGFKESWNNTFDKVVCYYVLPYIKNWKSVTLRGICDCLKPGGRAFINAVLKSSHGIQAVISGMDIPKWKHYFCDYTYPFYIEGVNKDDFANILKNIGFKVVFCESEDRDIIANDEVHARAICRQMTHHMKCIPAEKREDYFEDFFQHCKNESKQTGDGRIKWHLDVLTVVVEK</sequence>